<dbReference type="Proteomes" id="UP001595823">
    <property type="component" value="Unassembled WGS sequence"/>
</dbReference>
<comment type="caution">
    <text evidence="3">The sequence shown here is derived from an EMBL/GenBank/DDBJ whole genome shotgun (WGS) entry which is preliminary data.</text>
</comment>
<accession>A0ABV8TUX3</accession>
<dbReference type="InterPro" id="IPR025870">
    <property type="entry name" value="Glyoxalase-like_dom"/>
</dbReference>
<dbReference type="InterPro" id="IPR029068">
    <property type="entry name" value="Glyas_Bleomycin-R_OHBP_Dase"/>
</dbReference>
<keyword evidence="4" id="KW-1185">Reference proteome</keyword>
<dbReference type="EMBL" id="JBHSDK010000005">
    <property type="protein sequence ID" value="MFC4334467.1"/>
    <property type="molecule type" value="Genomic_DNA"/>
</dbReference>
<dbReference type="Gene3D" id="3.10.180.10">
    <property type="entry name" value="2,3-Dihydroxybiphenyl 1,2-Dioxygenase, domain 1"/>
    <property type="match status" value="1"/>
</dbReference>
<proteinExistence type="predicted"/>
<reference evidence="4" key="1">
    <citation type="journal article" date="2019" name="Int. J. Syst. Evol. Microbiol.">
        <title>The Global Catalogue of Microorganisms (GCM) 10K type strain sequencing project: providing services to taxonomists for standard genome sequencing and annotation.</title>
        <authorList>
            <consortium name="The Broad Institute Genomics Platform"/>
            <consortium name="The Broad Institute Genome Sequencing Center for Infectious Disease"/>
            <person name="Wu L."/>
            <person name="Ma J."/>
        </authorList>
    </citation>
    <scope>NUCLEOTIDE SEQUENCE [LARGE SCALE GENOMIC DNA]</scope>
    <source>
        <strain evidence="4">IBRC-M 10908</strain>
    </source>
</reference>
<dbReference type="PANTHER" id="PTHR40265:SF1">
    <property type="entry name" value="GLYOXALASE-LIKE DOMAIN-CONTAINING PROTEIN"/>
    <property type="match status" value="1"/>
</dbReference>
<name>A0ABV8TUX3_9ACTN</name>
<evidence type="ECO:0000313" key="4">
    <source>
        <dbReference type="Proteomes" id="UP001595823"/>
    </source>
</evidence>
<dbReference type="RefSeq" id="WP_380618232.1">
    <property type="nucleotide sequence ID" value="NZ_JBHSDK010000005.1"/>
</dbReference>
<feature type="domain" description="Glyoxalase-like" evidence="2">
    <location>
        <begin position="4"/>
        <end position="178"/>
    </location>
</feature>
<sequence length="206" mass="21790">MAVLDHLVLATPRLEETVEDIAGRLGETPAPGGRHVGLGTRNHLLGLGRGAYLEIVGPDPEQPEPEFPRPFGIDSLDRASIVTWAVRTDDIEGAVSSARSVGRDPGDVRPMSRKTPGGDLLSWRLTLDEDGTHSGVVPFLIDWGSTPHPSRGLPVVPLESLEVTHPAPSEAEKSLRALGVGQTVTEGARPALVARLSTESGSVILT</sequence>
<feature type="region of interest" description="Disordered" evidence="1">
    <location>
        <begin position="96"/>
        <end position="115"/>
    </location>
</feature>
<organism evidence="3 4">
    <name type="scientific">Salininema proteolyticum</name>
    <dbReference type="NCBI Taxonomy" id="1607685"/>
    <lineage>
        <taxon>Bacteria</taxon>
        <taxon>Bacillati</taxon>
        <taxon>Actinomycetota</taxon>
        <taxon>Actinomycetes</taxon>
        <taxon>Glycomycetales</taxon>
        <taxon>Glycomycetaceae</taxon>
        <taxon>Salininema</taxon>
    </lineage>
</organism>
<dbReference type="SUPFAM" id="SSF54593">
    <property type="entry name" value="Glyoxalase/Bleomycin resistance protein/Dihydroxybiphenyl dioxygenase"/>
    <property type="match status" value="1"/>
</dbReference>
<gene>
    <name evidence="3" type="ORF">ACFPET_04555</name>
</gene>
<protein>
    <submittedName>
        <fullName evidence="3">VOC family protein</fullName>
    </submittedName>
</protein>
<evidence type="ECO:0000313" key="3">
    <source>
        <dbReference type="EMBL" id="MFC4334467.1"/>
    </source>
</evidence>
<dbReference type="Pfam" id="PF13468">
    <property type="entry name" value="Glyoxalase_3"/>
    <property type="match status" value="1"/>
</dbReference>
<evidence type="ECO:0000259" key="2">
    <source>
        <dbReference type="Pfam" id="PF13468"/>
    </source>
</evidence>
<dbReference type="PANTHER" id="PTHR40265">
    <property type="entry name" value="BLL2707 PROTEIN"/>
    <property type="match status" value="1"/>
</dbReference>
<evidence type="ECO:0000256" key="1">
    <source>
        <dbReference type="SAM" id="MobiDB-lite"/>
    </source>
</evidence>